<evidence type="ECO:0000256" key="10">
    <source>
        <dbReference type="ARBA" id="ARBA00022989"/>
    </source>
</evidence>
<name>A0A418WTA2_9PROT</name>
<dbReference type="AlphaFoldDB" id="A0A418WTA2"/>
<dbReference type="RefSeq" id="WP_119775580.1">
    <property type="nucleotide sequence ID" value="NZ_QYUK01000008.1"/>
</dbReference>
<evidence type="ECO:0000256" key="6">
    <source>
        <dbReference type="ARBA" id="ARBA00022475"/>
    </source>
</evidence>
<comment type="similarity">
    <text evidence="3 12">Belongs to the CcmD/CycX/HelD family.</text>
</comment>
<reference evidence="13 14" key="1">
    <citation type="submission" date="2018-09" db="EMBL/GenBank/DDBJ databases">
        <authorList>
            <person name="Zhu H."/>
        </authorList>
    </citation>
    <scope>NUCLEOTIDE SEQUENCE [LARGE SCALE GENOMIC DNA]</scope>
    <source>
        <strain evidence="13 14">K1W22B-8</strain>
    </source>
</reference>
<dbReference type="GO" id="GO:0005886">
    <property type="term" value="C:plasma membrane"/>
    <property type="evidence" value="ECO:0007669"/>
    <property type="project" value="UniProtKB-SubCell"/>
</dbReference>
<comment type="caution">
    <text evidence="13">The sequence shown here is derived from an EMBL/GenBank/DDBJ whole genome shotgun (WGS) entry which is preliminary data.</text>
</comment>
<keyword evidence="7 12" id="KW-0997">Cell inner membrane</keyword>
<keyword evidence="6 12" id="KW-1003">Cell membrane</keyword>
<keyword evidence="11 12" id="KW-0472">Membrane</keyword>
<evidence type="ECO:0000256" key="12">
    <source>
        <dbReference type="RuleBase" id="RU363101"/>
    </source>
</evidence>
<proteinExistence type="inferred from homology"/>
<feature type="transmembrane region" description="Helical" evidence="12">
    <location>
        <begin position="12"/>
        <end position="33"/>
    </location>
</feature>
<keyword evidence="5 12" id="KW-0813">Transport</keyword>
<organism evidence="13 14">
    <name type="scientific">Oleomonas cavernae</name>
    <dbReference type="NCBI Taxonomy" id="2320859"/>
    <lineage>
        <taxon>Bacteria</taxon>
        <taxon>Pseudomonadati</taxon>
        <taxon>Pseudomonadota</taxon>
        <taxon>Alphaproteobacteria</taxon>
        <taxon>Acetobacterales</taxon>
        <taxon>Acetobacteraceae</taxon>
        <taxon>Oleomonas</taxon>
    </lineage>
</organism>
<evidence type="ECO:0000256" key="1">
    <source>
        <dbReference type="ARBA" id="ARBA00002442"/>
    </source>
</evidence>
<sequence>MDRIADFLAMGGYAGFVWPAFAVTFIVVIALAVSSRRALKRAEARLAALEAVRPARRRRAAQPKDAA</sequence>
<dbReference type="GO" id="GO:1903607">
    <property type="term" value="P:cytochrome c biosynthetic process"/>
    <property type="evidence" value="ECO:0007669"/>
    <property type="project" value="TreeGrafter"/>
</dbReference>
<gene>
    <name evidence="13" type="primary">ccmD</name>
    <name evidence="13" type="ORF">D3874_01180</name>
</gene>
<keyword evidence="10 12" id="KW-1133">Transmembrane helix</keyword>
<evidence type="ECO:0000313" key="13">
    <source>
        <dbReference type="EMBL" id="RJF94480.1"/>
    </source>
</evidence>
<dbReference type="InterPro" id="IPR007078">
    <property type="entry name" value="Haem_export_protD_CcmD"/>
</dbReference>
<dbReference type="GO" id="GO:0015886">
    <property type="term" value="P:heme transport"/>
    <property type="evidence" value="ECO:0007669"/>
    <property type="project" value="InterPro"/>
</dbReference>
<dbReference type="Proteomes" id="UP000284605">
    <property type="component" value="Unassembled WGS sequence"/>
</dbReference>
<evidence type="ECO:0000256" key="5">
    <source>
        <dbReference type="ARBA" id="ARBA00022448"/>
    </source>
</evidence>
<dbReference type="Pfam" id="PF04995">
    <property type="entry name" value="CcmD"/>
    <property type="match status" value="1"/>
</dbReference>
<evidence type="ECO:0000256" key="7">
    <source>
        <dbReference type="ARBA" id="ARBA00022519"/>
    </source>
</evidence>
<dbReference type="GO" id="GO:0017004">
    <property type="term" value="P:cytochrome complex assembly"/>
    <property type="evidence" value="ECO:0007669"/>
    <property type="project" value="UniProtKB-KW"/>
</dbReference>
<comment type="subcellular location">
    <subcellularLocation>
        <location evidence="2 12">Cell inner membrane</location>
        <topology evidence="2 12">Single-pass membrane protein</topology>
    </subcellularLocation>
</comment>
<evidence type="ECO:0000256" key="3">
    <source>
        <dbReference type="ARBA" id="ARBA00008741"/>
    </source>
</evidence>
<keyword evidence="14" id="KW-1185">Reference proteome</keyword>
<comment type="function">
    <text evidence="1 12">Required for the export of heme to the periplasm for the biogenesis of c-type cytochromes.</text>
</comment>
<evidence type="ECO:0000256" key="4">
    <source>
        <dbReference type="ARBA" id="ARBA00016461"/>
    </source>
</evidence>
<evidence type="ECO:0000256" key="2">
    <source>
        <dbReference type="ARBA" id="ARBA00004377"/>
    </source>
</evidence>
<evidence type="ECO:0000313" key="14">
    <source>
        <dbReference type="Proteomes" id="UP000284605"/>
    </source>
</evidence>
<dbReference type="EMBL" id="QYUK01000008">
    <property type="protein sequence ID" value="RJF94480.1"/>
    <property type="molecule type" value="Genomic_DNA"/>
</dbReference>
<evidence type="ECO:0000256" key="9">
    <source>
        <dbReference type="ARBA" id="ARBA00022748"/>
    </source>
</evidence>
<evidence type="ECO:0000256" key="11">
    <source>
        <dbReference type="ARBA" id="ARBA00023136"/>
    </source>
</evidence>
<keyword evidence="9 12" id="KW-0201">Cytochrome c-type biogenesis</keyword>
<evidence type="ECO:0000256" key="8">
    <source>
        <dbReference type="ARBA" id="ARBA00022692"/>
    </source>
</evidence>
<dbReference type="OrthoDB" id="9815607at2"/>
<accession>A0A418WTA2</accession>
<dbReference type="NCBIfam" id="TIGR03141">
    <property type="entry name" value="cytochro_ccmD"/>
    <property type="match status" value="1"/>
</dbReference>
<dbReference type="PANTHER" id="PTHR37531:SF1">
    <property type="entry name" value="HEME EXPORTER PROTEIN D"/>
    <property type="match status" value="1"/>
</dbReference>
<dbReference type="InterPro" id="IPR052075">
    <property type="entry name" value="Heme_exporter_D"/>
</dbReference>
<dbReference type="PANTHER" id="PTHR37531">
    <property type="entry name" value="HEME EXPORTER PROTEIN D"/>
    <property type="match status" value="1"/>
</dbReference>
<protein>
    <recommendedName>
        <fullName evidence="4 12">Heme exporter protein D</fullName>
    </recommendedName>
</protein>
<keyword evidence="8 12" id="KW-0812">Transmembrane</keyword>